<protein>
    <recommendedName>
        <fullName evidence="4">Tetracycline regulation of excision, RteC</fullName>
    </recommendedName>
</protein>
<accession>A0ABM6WDS5</accession>
<dbReference type="Pfam" id="PF09357">
    <property type="entry name" value="RteC"/>
    <property type="match status" value="1"/>
</dbReference>
<proteinExistence type="predicted"/>
<dbReference type="Proteomes" id="UP000246099">
    <property type="component" value="Chromosome"/>
</dbReference>
<keyword evidence="1" id="KW-0175">Coiled coil</keyword>
<gene>
    <name evidence="2" type="ORF">DLD77_10520</name>
</gene>
<keyword evidence="3" id="KW-1185">Reference proteome</keyword>
<evidence type="ECO:0000313" key="3">
    <source>
        <dbReference type="Proteomes" id="UP000246099"/>
    </source>
</evidence>
<sequence length="280" mass="33150">MKENLIALQATLERELAEVEAKIPNVLERFKTGAQIADRAEEELKQLVLGAAFESKEDEIHFFKYIQPSILSKKIYYSQLFRIEADRPKNIREDYKKFLDQELQRITMFFEVHNALYLYFRGGSADKDEQYFLRNSHYNNEYPVDLDGMLDTRFCTVTSFKLAELIALEEVSSYLSLRLDQLYGLPRNMAYKPKLKWTDSKTDLVELVYALYCTGSFNNGVADLKQIFEWLENSLDIDFNNAYSHFRDIRMRKKEMATFLTRLKDSLLRRIEEMEEEPKK</sequence>
<evidence type="ECO:0000313" key="2">
    <source>
        <dbReference type="EMBL" id="AWO02097.1"/>
    </source>
</evidence>
<name>A0ABM6WDS5_9BACT</name>
<reference evidence="2 3" key="1">
    <citation type="submission" date="2018-05" db="EMBL/GenBank/DDBJ databases">
        <title>Chitinophaga sp. nov., isolated from rhizosphere soil of Alhagi.</title>
        <authorList>
            <person name="Liu Y."/>
        </authorList>
    </citation>
    <scope>NUCLEOTIDE SEQUENCE [LARGE SCALE GENOMIC DNA]</scope>
    <source>
        <strain evidence="2 3">T22</strain>
    </source>
</reference>
<organism evidence="2 3">
    <name type="scientific">Chitinophaga alhagiae</name>
    <dbReference type="NCBI Taxonomy" id="2203219"/>
    <lineage>
        <taxon>Bacteria</taxon>
        <taxon>Pseudomonadati</taxon>
        <taxon>Bacteroidota</taxon>
        <taxon>Chitinophagia</taxon>
        <taxon>Chitinophagales</taxon>
        <taxon>Chitinophagaceae</taxon>
        <taxon>Chitinophaga</taxon>
    </lineage>
</organism>
<dbReference type="EMBL" id="CP029600">
    <property type="protein sequence ID" value="AWO02097.1"/>
    <property type="molecule type" value="Genomic_DNA"/>
</dbReference>
<feature type="coiled-coil region" evidence="1">
    <location>
        <begin position="2"/>
        <end position="29"/>
    </location>
</feature>
<dbReference type="RefSeq" id="WP_119078302.1">
    <property type="nucleotide sequence ID" value="NZ_CP029600.1"/>
</dbReference>
<evidence type="ECO:0000256" key="1">
    <source>
        <dbReference type="SAM" id="Coils"/>
    </source>
</evidence>
<dbReference type="InterPro" id="IPR018534">
    <property type="entry name" value="Tet_reg_excision_RteC"/>
</dbReference>
<evidence type="ECO:0008006" key="4">
    <source>
        <dbReference type="Google" id="ProtNLM"/>
    </source>
</evidence>